<dbReference type="PANTHER" id="PTHR43394:SF1">
    <property type="entry name" value="ATP-BINDING CASSETTE SUB-FAMILY B MEMBER 10, MITOCHONDRIAL"/>
    <property type="match status" value="1"/>
</dbReference>
<dbReference type="PROSITE" id="PS50893">
    <property type="entry name" value="ABC_TRANSPORTER_2"/>
    <property type="match status" value="1"/>
</dbReference>
<evidence type="ECO:0000256" key="1">
    <source>
        <dbReference type="ARBA" id="ARBA00004651"/>
    </source>
</evidence>
<dbReference type="SUPFAM" id="SSF90123">
    <property type="entry name" value="ABC transporter transmembrane region"/>
    <property type="match status" value="1"/>
</dbReference>
<feature type="transmembrane region" description="Helical" evidence="9">
    <location>
        <begin position="252"/>
        <end position="270"/>
    </location>
</feature>
<evidence type="ECO:0000256" key="7">
    <source>
        <dbReference type="ARBA" id="ARBA00022989"/>
    </source>
</evidence>
<dbReference type="GeneID" id="92715474"/>
<proteinExistence type="predicted"/>
<dbReference type="RefSeq" id="WP_022382377.1">
    <property type="nucleotide sequence ID" value="NZ_AP019697.1"/>
</dbReference>
<evidence type="ECO:0000259" key="10">
    <source>
        <dbReference type="PROSITE" id="PS50893"/>
    </source>
</evidence>
<dbReference type="Pfam" id="PF00664">
    <property type="entry name" value="ABC_membrane"/>
    <property type="match status" value="1"/>
</dbReference>
<keyword evidence="8 9" id="KW-0472">Membrane</keyword>
<dbReference type="SUPFAM" id="SSF52540">
    <property type="entry name" value="P-loop containing nucleoside triphosphate hydrolases"/>
    <property type="match status" value="1"/>
</dbReference>
<dbReference type="OrthoDB" id="9762778at2"/>
<feature type="domain" description="ABC transmembrane type-1" evidence="11">
    <location>
        <begin position="27"/>
        <end position="309"/>
    </location>
</feature>
<dbReference type="InterPro" id="IPR027417">
    <property type="entry name" value="P-loop_NTPase"/>
</dbReference>
<evidence type="ECO:0000256" key="9">
    <source>
        <dbReference type="SAM" id="Phobius"/>
    </source>
</evidence>
<feature type="domain" description="ABC transporter" evidence="10">
    <location>
        <begin position="343"/>
        <end position="577"/>
    </location>
</feature>
<evidence type="ECO:0000256" key="8">
    <source>
        <dbReference type="ARBA" id="ARBA00023136"/>
    </source>
</evidence>
<keyword evidence="2" id="KW-0813">Transport</keyword>
<accession>A0A8E3ZJB0</accession>
<evidence type="ECO:0000313" key="13">
    <source>
        <dbReference type="Proteomes" id="UP000320585"/>
    </source>
</evidence>
<dbReference type="InterPro" id="IPR039421">
    <property type="entry name" value="Type_1_exporter"/>
</dbReference>
<dbReference type="InterPro" id="IPR017871">
    <property type="entry name" value="ABC_transporter-like_CS"/>
</dbReference>
<evidence type="ECO:0000256" key="2">
    <source>
        <dbReference type="ARBA" id="ARBA00022448"/>
    </source>
</evidence>
<dbReference type="PROSITE" id="PS50929">
    <property type="entry name" value="ABC_TM1F"/>
    <property type="match status" value="1"/>
</dbReference>
<evidence type="ECO:0000256" key="6">
    <source>
        <dbReference type="ARBA" id="ARBA00022840"/>
    </source>
</evidence>
<feature type="transmembrane region" description="Helical" evidence="9">
    <location>
        <begin position="20"/>
        <end position="43"/>
    </location>
</feature>
<dbReference type="AlphaFoldDB" id="A0A8E3ZJB0"/>
<keyword evidence="6 12" id="KW-0067">ATP-binding</keyword>
<protein>
    <submittedName>
        <fullName evidence="12">ABC transporter ATP-binding protein</fullName>
    </submittedName>
</protein>
<keyword evidence="13" id="KW-1185">Reference proteome</keyword>
<feature type="transmembrane region" description="Helical" evidence="9">
    <location>
        <begin position="166"/>
        <end position="184"/>
    </location>
</feature>
<dbReference type="CDD" id="cd18552">
    <property type="entry name" value="ABC_6TM_MsbA_like"/>
    <property type="match status" value="1"/>
</dbReference>
<dbReference type="InterPro" id="IPR003593">
    <property type="entry name" value="AAA+_ATPase"/>
</dbReference>
<comment type="subcellular location">
    <subcellularLocation>
        <location evidence="1">Cell membrane</location>
        <topology evidence="1">Multi-pass membrane protein</topology>
    </subcellularLocation>
</comment>
<dbReference type="KEGG" id="dho:Dia5BBH33_02570"/>
<evidence type="ECO:0000256" key="5">
    <source>
        <dbReference type="ARBA" id="ARBA00022741"/>
    </source>
</evidence>
<organism evidence="12 13">
    <name type="scientific">Dialister hominis</name>
    <dbReference type="NCBI Taxonomy" id="2582419"/>
    <lineage>
        <taxon>Bacteria</taxon>
        <taxon>Bacillati</taxon>
        <taxon>Bacillota</taxon>
        <taxon>Negativicutes</taxon>
        <taxon>Veillonellales</taxon>
        <taxon>Veillonellaceae</taxon>
        <taxon>Dialister</taxon>
    </lineage>
</organism>
<dbReference type="Pfam" id="PF00005">
    <property type="entry name" value="ABC_tran"/>
    <property type="match status" value="1"/>
</dbReference>
<dbReference type="GO" id="GO:0015421">
    <property type="term" value="F:ABC-type oligopeptide transporter activity"/>
    <property type="evidence" value="ECO:0007669"/>
    <property type="project" value="TreeGrafter"/>
</dbReference>
<gene>
    <name evidence="12" type="ORF">Dia5BBH33_02570</name>
</gene>
<name>A0A8E3ZJB0_9FIRM</name>
<reference evidence="13" key="1">
    <citation type="submission" date="2019-05" db="EMBL/GenBank/DDBJ databases">
        <title>Complete genome sequencing of Dialister sp. strain 5BBH33.</title>
        <authorList>
            <person name="Sakamoto M."/>
            <person name="Murakami T."/>
            <person name="Mori H."/>
        </authorList>
    </citation>
    <scope>NUCLEOTIDE SEQUENCE [LARGE SCALE GENOMIC DNA]</scope>
    <source>
        <strain evidence="13">5BBH33</strain>
    </source>
</reference>
<dbReference type="PANTHER" id="PTHR43394">
    <property type="entry name" value="ATP-DEPENDENT PERMEASE MDL1, MITOCHONDRIAL"/>
    <property type="match status" value="1"/>
</dbReference>
<keyword evidence="5" id="KW-0547">Nucleotide-binding</keyword>
<sequence length="597" mass="66369">MNNTKNSKLNSYKRLLSYLWPYWKLLLVSVVFMIVVSLSNLVVPWIIKDVIDKVLESKDLRMLYIIIVAIMGTFFIRALTTFGHRYLMGYIGQAVIMDLRNALYHHLQKLSIAYYDRRRTGDIMSNLTNDISALQTAIVDNFIQMVQEGAIFIGSFASMIYLQWKLTILCLVIVPLVSLTIKFFGKKLHTSGRSVQERLADVTSMLQETIQGVRIVRSFNRGDFEEGRFREINKSSFKATVRAIRQQSQMTPLVEFLSAIAVCAIIWYGGVSVIDGVMTTGELIAFLIYAINLANPTRRLAESFGNIQKSLAAADRVFAILDEKPEVQDRPGAKPLVVTEGRVEARHVQFAYEKDNPVLTDLNFVAEPGQTIAVVGPSGAGKTTIANLLPRFYDVTGGAILIDGVDIRDVTVGSLRDNIGLVPQDTLLFNTTIKDNVLYGRLDASDEDVWAAVRAANAEKFIKGLPRGIETKVGDRGLVLSGGQRQRIAIARAILKDPKILILDEATSALDTESEKIVQDALDKLMVGRTSFVIAHRLSTIKNADQILVLHEGVIAEKGTHDELMAKGGLYYELYTMSAKVAEAEQIEKEAESEGEE</sequence>
<dbReference type="FunFam" id="3.40.50.300:FF:000287">
    <property type="entry name" value="Multidrug ABC transporter ATP-binding protein"/>
    <property type="match status" value="1"/>
</dbReference>
<dbReference type="Gene3D" id="1.20.1560.10">
    <property type="entry name" value="ABC transporter type 1, transmembrane domain"/>
    <property type="match status" value="1"/>
</dbReference>
<dbReference type="FunFam" id="1.20.1560.10:FF:000011">
    <property type="entry name" value="Multidrug ABC transporter ATP-binding protein"/>
    <property type="match status" value="1"/>
</dbReference>
<dbReference type="EMBL" id="AP019697">
    <property type="protein sequence ID" value="BBK24322.1"/>
    <property type="molecule type" value="Genomic_DNA"/>
</dbReference>
<dbReference type="GO" id="GO:0005886">
    <property type="term" value="C:plasma membrane"/>
    <property type="evidence" value="ECO:0007669"/>
    <property type="project" value="UniProtKB-SubCell"/>
</dbReference>
<dbReference type="Gene3D" id="3.40.50.300">
    <property type="entry name" value="P-loop containing nucleotide triphosphate hydrolases"/>
    <property type="match status" value="1"/>
</dbReference>
<keyword evidence="7 9" id="KW-1133">Transmembrane helix</keyword>
<evidence type="ECO:0000256" key="4">
    <source>
        <dbReference type="ARBA" id="ARBA00022692"/>
    </source>
</evidence>
<evidence type="ECO:0000313" key="12">
    <source>
        <dbReference type="EMBL" id="BBK24322.1"/>
    </source>
</evidence>
<dbReference type="InterPro" id="IPR003439">
    <property type="entry name" value="ABC_transporter-like_ATP-bd"/>
</dbReference>
<feature type="transmembrane region" description="Helical" evidence="9">
    <location>
        <begin position="63"/>
        <end position="80"/>
    </location>
</feature>
<dbReference type="InterPro" id="IPR011527">
    <property type="entry name" value="ABC1_TM_dom"/>
</dbReference>
<keyword evidence="3" id="KW-1003">Cell membrane</keyword>
<dbReference type="GO" id="GO:0016887">
    <property type="term" value="F:ATP hydrolysis activity"/>
    <property type="evidence" value="ECO:0007669"/>
    <property type="project" value="InterPro"/>
</dbReference>
<dbReference type="PROSITE" id="PS00211">
    <property type="entry name" value="ABC_TRANSPORTER_1"/>
    <property type="match status" value="1"/>
</dbReference>
<keyword evidence="4 9" id="KW-0812">Transmembrane</keyword>
<dbReference type="Proteomes" id="UP000320585">
    <property type="component" value="Chromosome"/>
</dbReference>
<dbReference type="SMART" id="SM00382">
    <property type="entry name" value="AAA"/>
    <property type="match status" value="1"/>
</dbReference>
<dbReference type="InterPro" id="IPR036640">
    <property type="entry name" value="ABC1_TM_sf"/>
</dbReference>
<dbReference type="GO" id="GO:0005524">
    <property type="term" value="F:ATP binding"/>
    <property type="evidence" value="ECO:0007669"/>
    <property type="project" value="UniProtKB-KW"/>
</dbReference>
<evidence type="ECO:0000259" key="11">
    <source>
        <dbReference type="PROSITE" id="PS50929"/>
    </source>
</evidence>
<evidence type="ECO:0000256" key="3">
    <source>
        <dbReference type="ARBA" id="ARBA00022475"/>
    </source>
</evidence>